<evidence type="ECO:0000313" key="2">
    <source>
        <dbReference type="EMBL" id="KXS98516.1"/>
    </source>
</evidence>
<dbReference type="AlphaFoldDB" id="A0A139H7S4"/>
<name>A0A139H7S4_9PEZI</name>
<protein>
    <submittedName>
        <fullName evidence="2">Uncharacterized protein</fullName>
    </submittedName>
</protein>
<feature type="region of interest" description="Disordered" evidence="1">
    <location>
        <begin position="42"/>
        <end position="65"/>
    </location>
</feature>
<keyword evidence="3" id="KW-1185">Reference proteome</keyword>
<sequence>MASLRETFEYIRSHGLTTKRHGAHRPPALPARIQFNTSTTFLNSNQTTLKPSSQAKNAYESWEES</sequence>
<gene>
    <name evidence="2" type="ORF">AC578_5529</name>
</gene>
<accession>A0A139H7S4</accession>
<dbReference type="EMBL" id="LFZN01000111">
    <property type="protein sequence ID" value="KXS98516.1"/>
    <property type="molecule type" value="Genomic_DNA"/>
</dbReference>
<feature type="compositionally biased region" description="Polar residues" evidence="1">
    <location>
        <begin position="42"/>
        <end position="56"/>
    </location>
</feature>
<organism evidence="2 3">
    <name type="scientific">Pseudocercospora eumusae</name>
    <dbReference type="NCBI Taxonomy" id="321146"/>
    <lineage>
        <taxon>Eukaryota</taxon>
        <taxon>Fungi</taxon>
        <taxon>Dikarya</taxon>
        <taxon>Ascomycota</taxon>
        <taxon>Pezizomycotina</taxon>
        <taxon>Dothideomycetes</taxon>
        <taxon>Dothideomycetidae</taxon>
        <taxon>Mycosphaerellales</taxon>
        <taxon>Mycosphaerellaceae</taxon>
        <taxon>Pseudocercospora</taxon>
    </lineage>
</organism>
<proteinExistence type="predicted"/>
<reference evidence="2 3" key="1">
    <citation type="submission" date="2015-07" db="EMBL/GenBank/DDBJ databases">
        <title>Comparative genomics of the Sigatoka disease complex on banana suggests a link between parallel evolutionary changes in Pseudocercospora fijiensis and Pseudocercospora eumusae and increased virulence on the banana host.</title>
        <authorList>
            <person name="Chang T.-C."/>
            <person name="Salvucci A."/>
            <person name="Crous P.W."/>
            <person name="Stergiopoulos I."/>
        </authorList>
    </citation>
    <scope>NUCLEOTIDE SEQUENCE [LARGE SCALE GENOMIC DNA]</scope>
    <source>
        <strain evidence="2 3">CBS 114824</strain>
    </source>
</reference>
<comment type="caution">
    <text evidence="2">The sequence shown here is derived from an EMBL/GenBank/DDBJ whole genome shotgun (WGS) entry which is preliminary data.</text>
</comment>
<evidence type="ECO:0000313" key="3">
    <source>
        <dbReference type="Proteomes" id="UP000070133"/>
    </source>
</evidence>
<evidence type="ECO:0000256" key="1">
    <source>
        <dbReference type="SAM" id="MobiDB-lite"/>
    </source>
</evidence>
<dbReference type="Proteomes" id="UP000070133">
    <property type="component" value="Unassembled WGS sequence"/>
</dbReference>